<proteinExistence type="predicted"/>
<accession>A0A937FZX9</accession>
<name>A0A937FZX9_9BACT</name>
<dbReference type="InterPro" id="IPR050271">
    <property type="entry name" value="UDP-glycosyltransferase"/>
</dbReference>
<dbReference type="RefSeq" id="WP_202857116.1">
    <property type="nucleotide sequence ID" value="NZ_JAEUGD010000044.1"/>
</dbReference>
<dbReference type="SUPFAM" id="SSF53756">
    <property type="entry name" value="UDP-Glycosyltransferase/glycogen phosphorylase"/>
    <property type="match status" value="1"/>
</dbReference>
<gene>
    <name evidence="4" type="ORF">JMN32_14755</name>
</gene>
<dbReference type="CDD" id="cd03784">
    <property type="entry name" value="GT1_Gtf-like"/>
    <property type="match status" value="1"/>
</dbReference>
<evidence type="ECO:0000313" key="4">
    <source>
        <dbReference type="EMBL" id="MBL6447576.1"/>
    </source>
</evidence>
<comment type="caution">
    <text evidence="4">The sequence shown here is derived from an EMBL/GenBank/DDBJ whole genome shotgun (WGS) entry which is preliminary data.</text>
</comment>
<dbReference type="GO" id="GO:0008194">
    <property type="term" value="F:UDP-glycosyltransferase activity"/>
    <property type="evidence" value="ECO:0007669"/>
    <property type="project" value="InterPro"/>
</dbReference>
<dbReference type="Proteomes" id="UP000614216">
    <property type="component" value="Unassembled WGS sequence"/>
</dbReference>
<dbReference type="Gene3D" id="3.40.50.2000">
    <property type="entry name" value="Glycogen Phosphorylase B"/>
    <property type="match status" value="2"/>
</dbReference>
<dbReference type="AlphaFoldDB" id="A0A937FZX9"/>
<feature type="domain" description="Erythromycin biosynthesis protein CIII-like C-terminal" evidence="3">
    <location>
        <begin position="308"/>
        <end position="421"/>
    </location>
</feature>
<evidence type="ECO:0000256" key="2">
    <source>
        <dbReference type="ARBA" id="ARBA00022679"/>
    </source>
</evidence>
<dbReference type="GO" id="GO:0016758">
    <property type="term" value="F:hexosyltransferase activity"/>
    <property type="evidence" value="ECO:0007669"/>
    <property type="project" value="UniProtKB-ARBA"/>
</dbReference>
<keyword evidence="1" id="KW-0328">Glycosyltransferase</keyword>
<sequence>MKATIVILMFPERGALNASFQLASQLRSRGHEILYLTNDTYADHVRNQQFNYRLFDLNNFYDALIQDQKAVKVKHKKIIKKVRQYLSLFRLRNQMLESFLDKQFEWLNHKKVDLLLLDPILFNCSLPFLKRCIPIAHLNTTFASYINYHIPPVFSKLIPSDNLSFTDPIIHFAQWVKLYIKTIIKDLLWHAKYGLRPTRTINTLKGKIKRNGGKYKWGEYGYRLITHELVLASSHLEFCRNLSTLNHTYIGSSVYLDRKEFESSPPIIKKREKLMYCSLGSYSHIWLKNSKSIFQVIIEAMRDKPEWDIIIQVGDITAFDKADLPQNIQIVKFINQIHVLQQADIAVTHTGCSSYKECAFTGTPMIIIPWNNDGYGNSARAVYHKLGMRINMKALTSENFKKTLELLMLDESIRKSVEKKKRKLIAENDCRFGIKYIESVIRKIHNDSI</sequence>
<keyword evidence="2" id="KW-0808">Transferase</keyword>
<keyword evidence="5" id="KW-1185">Reference proteome</keyword>
<evidence type="ECO:0000256" key="1">
    <source>
        <dbReference type="ARBA" id="ARBA00022676"/>
    </source>
</evidence>
<dbReference type="InterPro" id="IPR010610">
    <property type="entry name" value="EryCIII-like_C"/>
</dbReference>
<protein>
    <recommendedName>
        <fullName evidence="3">Erythromycin biosynthesis protein CIII-like C-terminal domain-containing protein</fullName>
    </recommendedName>
</protein>
<dbReference type="EMBL" id="JAEUGD010000044">
    <property type="protein sequence ID" value="MBL6447576.1"/>
    <property type="molecule type" value="Genomic_DNA"/>
</dbReference>
<organism evidence="4 5">
    <name type="scientific">Fulvivirga marina</name>
    <dbReference type="NCBI Taxonomy" id="2494733"/>
    <lineage>
        <taxon>Bacteria</taxon>
        <taxon>Pseudomonadati</taxon>
        <taxon>Bacteroidota</taxon>
        <taxon>Cytophagia</taxon>
        <taxon>Cytophagales</taxon>
        <taxon>Fulvivirgaceae</taxon>
        <taxon>Fulvivirga</taxon>
    </lineage>
</organism>
<dbReference type="Pfam" id="PF06722">
    <property type="entry name" value="EryCIII-like_C"/>
    <property type="match status" value="1"/>
</dbReference>
<dbReference type="InterPro" id="IPR002213">
    <property type="entry name" value="UDP_glucos_trans"/>
</dbReference>
<dbReference type="PANTHER" id="PTHR48043">
    <property type="entry name" value="EG:EG0003.4 PROTEIN-RELATED"/>
    <property type="match status" value="1"/>
</dbReference>
<evidence type="ECO:0000313" key="5">
    <source>
        <dbReference type="Proteomes" id="UP000614216"/>
    </source>
</evidence>
<reference evidence="4" key="1">
    <citation type="submission" date="2021-01" db="EMBL/GenBank/DDBJ databases">
        <title>Fulvivirga kasyanovii gen. nov., sp nov., a novel member of the phylum Bacteroidetes isolated from seawater in a mussel farm.</title>
        <authorList>
            <person name="Zhao L.-H."/>
            <person name="Wang Z.-J."/>
        </authorList>
    </citation>
    <scope>NUCLEOTIDE SEQUENCE</scope>
    <source>
        <strain evidence="4">29W222</strain>
    </source>
</reference>
<dbReference type="PANTHER" id="PTHR48043:SF145">
    <property type="entry name" value="FI06409P-RELATED"/>
    <property type="match status" value="1"/>
</dbReference>
<evidence type="ECO:0000259" key="3">
    <source>
        <dbReference type="Pfam" id="PF06722"/>
    </source>
</evidence>